<feature type="transmembrane region" description="Helical" evidence="1">
    <location>
        <begin position="52"/>
        <end position="73"/>
    </location>
</feature>
<protein>
    <submittedName>
        <fullName evidence="2">Uncharacterized protein</fullName>
    </submittedName>
</protein>
<name>A0ABW2HW20_9ACTN</name>
<comment type="caution">
    <text evidence="2">The sequence shown here is derived from an EMBL/GenBank/DDBJ whole genome shotgun (WGS) entry which is preliminary data.</text>
</comment>
<dbReference type="RefSeq" id="WP_378972913.1">
    <property type="nucleotide sequence ID" value="NZ_JBHTBJ010000022.1"/>
</dbReference>
<keyword evidence="3" id="KW-1185">Reference proteome</keyword>
<organism evidence="2 3">
    <name type="scientific">Paractinoplanes rhizophilus</name>
    <dbReference type="NCBI Taxonomy" id="1416877"/>
    <lineage>
        <taxon>Bacteria</taxon>
        <taxon>Bacillati</taxon>
        <taxon>Actinomycetota</taxon>
        <taxon>Actinomycetes</taxon>
        <taxon>Micromonosporales</taxon>
        <taxon>Micromonosporaceae</taxon>
        <taxon>Paractinoplanes</taxon>
    </lineage>
</organism>
<evidence type="ECO:0000256" key="1">
    <source>
        <dbReference type="SAM" id="Phobius"/>
    </source>
</evidence>
<keyword evidence="1" id="KW-0472">Membrane</keyword>
<sequence>MNHDHDGTEVAMNDEYGALLLAPLKTEPAGPPAIDVRRAMLRGARMRRRRRWFGGGFLAAAGAALLTGGLLLAPANDKDKPPVVLPPDPPVPTSCTVSRLDLGGHRSAEMMAGDHTGRWHVGTADPAPSSLNGVLVWHDGKLVDDVPAPSKTAREFALVDVNASGVAVGAANSARDPAYAYTDGKLVPLKGGTGAEAIGINDDGVIAGTIKVGDRSVPARWRSIDAEPEELPAPAGPGSVRVWGISPDGTIVGEIGPSGYLWFPDGSGRPIGAPPGSASVSGAAGPASAAPGPASFMPNGFAFGWVYGEAVNTNPGGTYRYEPMSETWQLVTRETALAQLDPGGRTGFKSIAQDEPAVFVGRAVLKLPNDPELGKAGLGSVSINAVSDDAHVIGGTAISPIADSSKPFAPVIYRCR</sequence>
<evidence type="ECO:0000313" key="3">
    <source>
        <dbReference type="Proteomes" id="UP001596548"/>
    </source>
</evidence>
<keyword evidence="1" id="KW-0812">Transmembrane</keyword>
<accession>A0ABW2HW20</accession>
<evidence type="ECO:0000313" key="2">
    <source>
        <dbReference type="EMBL" id="MFC7277389.1"/>
    </source>
</evidence>
<dbReference type="EMBL" id="JBHTBJ010000022">
    <property type="protein sequence ID" value="MFC7277389.1"/>
    <property type="molecule type" value="Genomic_DNA"/>
</dbReference>
<gene>
    <name evidence="2" type="ORF">ACFQS1_25635</name>
</gene>
<reference evidence="3" key="1">
    <citation type="journal article" date="2019" name="Int. J. Syst. Evol. Microbiol.">
        <title>The Global Catalogue of Microorganisms (GCM) 10K type strain sequencing project: providing services to taxonomists for standard genome sequencing and annotation.</title>
        <authorList>
            <consortium name="The Broad Institute Genomics Platform"/>
            <consortium name="The Broad Institute Genome Sequencing Center for Infectious Disease"/>
            <person name="Wu L."/>
            <person name="Ma J."/>
        </authorList>
    </citation>
    <scope>NUCLEOTIDE SEQUENCE [LARGE SCALE GENOMIC DNA]</scope>
    <source>
        <strain evidence="3">XZYJT-10</strain>
    </source>
</reference>
<keyword evidence="1" id="KW-1133">Transmembrane helix</keyword>
<dbReference type="Proteomes" id="UP001596548">
    <property type="component" value="Unassembled WGS sequence"/>
</dbReference>
<proteinExistence type="predicted"/>